<comment type="caution">
    <text evidence="2">The sequence shown here is derived from an EMBL/GenBank/DDBJ whole genome shotgun (WGS) entry which is preliminary data.</text>
</comment>
<feature type="compositionally biased region" description="Low complexity" evidence="1">
    <location>
        <begin position="24"/>
        <end position="39"/>
    </location>
</feature>
<feature type="region of interest" description="Disordered" evidence="1">
    <location>
        <begin position="23"/>
        <end position="58"/>
    </location>
</feature>
<evidence type="ECO:0000256" key="1">
    <source>
        <dbReference type="SAM" id="MobiDB-lite"/>
    </source>
</evidence>
<dbReference type="RefSeq" id="WP_203828783.1">
    <property type="nucleotide sequence ID" value="NZ_BAAATY010000018.1"/>
</dbReference>
<evidence type="ECO:0000313" key="3">
    <source>
        <dbReference type="Proteomes" id="UP000624709"/>
    </source>
</evidence>
<feature type="compositionally biased region" description="Basic and acidic residues" evidence="1">
    <location>
        <begin position="40"/>
        <end position="58"/>
    </location>
</feature>
<gene>
    <name evidence="2" type="ORF">Apa02nite_068930</name>
</gene>
<name>A0ABQ4BJI6_9ACTN</name>
<accession>A0ABQ4BJI6</accession>
<keyword evidence="3" id="KW-1185">Reference proteome</keyword>
<organism evidence="2 3">
    <name type="scientific">Actinoplanes palleronii</name>
    <dbReference type="NCBI Taxonomy" id="113570"/>
    <lineage>
        <taxon>Bacteria</taxon>
        <taxon>Bacillati</taxon>
        <taxon>Actinomycetota</taxon>
        <taxon>Actinomycetes</taxon>
        <taxon>Micromonosporales</taxon>
        <taxon>Micromonosporaceae</taxon>
        <taxon>Actinoplanes</taxon>
    </lineage>
</organism>
<proteinExistence type="predicted"/>
<sequence>MAANHLPPAQRSLVGSIAANTRWAQTTRAERQAATAAATEGRKKSWEQKADPEGRMTPDELAEAVTRLKKAHYSLMALRSAQARSGRRAA</sequence>
<reference evidence="2 3" key="1">
    <citation type="submission" date="2021-01" db="EMBL/GenBank/DDBJ databases">
        <title>Whole genome shotgun sequence of Actinoplanes palleronii NBRC 14916.</title>
        <authorList>
            <person name="Komaki H."/>
            <person name="Tamura T."/>
        </authorList>
    </citation>
    <scope>NUCLEOTIDE SEQUENCE [LARGE SCALE GENOMIC DNA]</scope>
    <source>
        <strain evidence="2 3">NBRC 14916</strain>
    </source>
</reference>
<protein>
    <submittedName>
        <fullName evidence="2">Uncharacterized protein</fullName>
    </submittedName>
</protein>
<evidence type="ECO:0000313" key="2">
    <source>
        <dbReference type="EMBL" id="GIE70785.1"/>
    </source>
</evidence>
<dbReference type="EMBL" id="BOMS01000110">
    <property type="protein sequence ID" value="GIE70785.1"/>
    <property type="molecule type" value="Genomic_DNA"/>
</dbReference>
<dbReference type="Proteomes" id="UP000624709">
    <property type="component" value="Unassembled WGS sequence"/>
</dbReference>